<name>A4BMU3_9GAMM</name>
<dbReference type="PANTHER" id="PTHR37023">
    <property type="entry name" value="TRANSPOSASE"/>
    <property type="match status" value="1"/>
</dbReference>
<dbReference type="GO" id="GO:0003677">
    <property type="term" value="F:DNA binding"/>
    <property type="evidence" value="ECO:0007669"/>
    <property type="project" value="InterPro"/>
</dbReference>
<dbReference type="HOGENOM" id="CLU_1873252_0_0_6"/>
<dbReference type="RefSeq" id="WP_005005176.1">
    <property type="nucleotide sequence ID" value="NZ_CH672427.1"/>
</dbReference>
<dbReference type="Proteomes" id="UP000003374">
    <property type="component" value="Unassembled WGS sequence"/>
</dbReference>
<gene>
    <name evidence="2" type="ORF">NB231_17463</name>
</gene>
<dbReference type="PANTHER" id="PTHR37023:SF1">
    <property type="entry name" value="ISSOD25 TRANSPOSASE TNPA_ISSOD25"/>
    <property type="match status" value="1"/>
</dbReference>
<dbReference type="eggNOG" id="COG0517">
    <property type="taxonomic scope" value="Bacteria"/>
</dbReference>
<comment type="caution">
    <text evidence="2">The sequence shown here is derived from an EMBL/GenBank/DDBJ whole genome shotgun (WGS) entry which is preliminary data.</text>
</comment>
<feature type="domain" description="Transposase IS801/IS1294" evidence="1">
    <location>
        <begin position="6"/>
        <end position="77"/>
    </location>
</feature>
<evidence type="ECO:0000313" key="2">
    <source>
        <dbReference type="EMBL" id="EAR23631.1"/>
    </source>
</evidence>
<protein>
    <submittedName>
        <fullName evidence="2">Transposase</fullName>
    </submittedName>
</protein>
<dbReference type="STRING" id="314278.NB231_17463"/>
<keyword evidence="3" id="KW-1185">Reference proteome</keyword>
<dbReference type="EMBL" id="AAOF01000001">
    <property type="protein sequence ID" value="EAR23631.1"/>
    <property type="molecule type" value="Genomic_DNA"/>
</dbReference>
<organism evidence="2 3">
    <name type="scientific">Nitrococcus mobilis Nb-231</name>
    <dbReference type="NCBI Taxonomy" id="314278"/>
    <lineage>
        <taxon>Bacteria</taxon>
        <taxon>Pseudomonadati</taxon>
        <taxon>Pseudomonadota</taxon>
        <taxon>Gammaproteobacteria</taxon>
        <taxon>Chromatiales</taxon>
        <taxon>Ectothiorhodospiraceae</taxon>
        <taxon>Nitrococcus</taxon>
    </lineage>
</organism>
<accession>A4BMU3</accession>
<dbReference type="Pfam" id="PF04986">
    <property type="entry name" value="Y2_Tnp"/>
    <property type="match status" value="1"/>
</dbReference>
<evidence type="ECO:0000313" key="3">
    <source>
        <dbReference type="Proteomes" id="UP000003374"/>
    </source>
</evidence>
<proteinExistence type="predicted"/>
<reference evidence="2 3" key="1">
    <citation type="submission" date="2006-02" db="EMBL/GenBank/DDBJ databases">
        <authorList>
            <person name="Waterbury J."/>
            <person name="Ferriera S."/>
            <person name="Johnson J."/>
            <person name="Kravitz S."/>
            <person name="Halpern A."/>
            <person name="Remington K."/>
            <person name="Beeson K."/>
            <person name="Tran B."/>
            <person name="Rogers Y.-H."/>
            <person name="Friedman R."/>
            <person name="Venter J.C."/>
        </authorList>
    </citation>
    <scope>NUCLEOTIDE SEQUENCE [LARGE SCALE GENOMIC DNA]</scope>
    <source>
        <strain evidence="2 3">Nb-231</strain>
    </source>
</reference>
<dbReference type="AlphaFoldDB" id="A4BMU3"/>
<sequence length="136" mass="15175">MIAIDSRYSHRIAISNARLLGIEDESAVFRYTDYTDGRRVKIMRLAGVEFVRRFLLHVLPKRFMRIRHYGFLANRCRDAKLARIGACLSRSAPSEEITSEACTNAANTAVVCPRPACHAGVLRTGPLLAPSQRESG</sequence>
<evidence type="ECO:0000259" key="1">
    <source>
        <dbReference type="Pfam" id="PF04986"/>
    </source>
</evidence>
<dbReference type="GO" id="GO:0004803">
    <property type="term" value="F:transposase activity"/>
    <property type="evidence" value="ECO:0007669"/>
    <property type="project" value="InterPro"/>
</dbReference>
<dbReference type="OrthoDB" id="6979325at2"/>
<dbReference type="InterPro" id="IPR007069">
    <property type="entry name" value="Transposase_32"/>
</dbReference>
<dbReference type="GO" id="GO:0006313">
    <property type="term" value="P:DNA transposition"/>
    <property type="evidence" value="ECO:0007669"/>
    <property type="project" value="InterPro"/>
</dbReference>